<dbReference type="InterPro" id="IPR010982">
    <property type="entry name" value="Lambda_DNA-bd_dom_sf"/>
</dbReference>
<gene>
    <name evidence="2" type="ORF">SPSIL_008610</name>
</gene>
<keyword evidence="3" id="KW-1185">Reference proteome</keyword>
<reference evidence="2" key="1">
    <citation type="submission" date="2024-05" db="EMBL/GenBank/DDBJ databases">
        <title>Isolation and characterization of Sporomusa carbonis sp. nov., a carboxydotrophic hydrogenogen in the genus of Sporomusa isolated from a charcoal burning pile.</title>
        <authorList>
            <person name="Boeer T."/>
            <person name="Rosenbaum F."/>
            <person name="Eysell L."/>
            <person name="Mueller V."/>
            <person name="Daniel R."/>
            <person name="Poehlein A."/>
        </authorList>
    </citation>
    <scope>NUCLEOTIDE SEQUENCE [LARGE SCALE GENOMIC DNA]</scope>
    <source>
        <strain evidence="2">DSM 10669</strain>
    </source>
</reference>
<evidence type="ECO:0000313" key="3">
    <source>
        <dbReference type="Proteomes" id="UP000216752"/>
    </source>
</evidence>
<dbReference type="SUPFAM" id="SSF47413">
    <property type="entry name" value="lambda repressor-like DNA-binding domains"/>
    <property type="match status" value="1"/>
</dbReference>
<feature type="domain" description="HTH cro/C1-type" evidence="1">
    <location>
        <begin position="7"/>
        <end position="59"/>
    </location>
</feature>
<protein>
    <recommendedName>
        <fullName evidence="1">HTH cro/C1-type domain-containing protein</fullName>
    </recommendedName>
</protein>
<evidence type="ECO:0000313" key="2">
    <source>
        <dbReference type="EMBL" id="XFO64752.1"/>
    </source>
</evidence>
<dbReference type="RefSeq" id="WP_094607771.1">
    <property type="nucleotide sequence ID" value="NZ_CP155573.1"/>
</dbReference>
<evidence type="ECO:0000259" key="1">
    <source>
        <dbReference type="PROSITE" id="PS50943"/>
    </source>
</evidence>
<dbReference type="Gene3D" id="1.10.260.40">
    <property type="entry name" value="lambda repressor-like DNA-binding domains"/>
    <property type="match status" value="1"/>
</dbReference>
<dbReference type="Pfam" id="PF01381">
    <property type="entry name" value="HTH_3"/>
    <property type="match status" value="1"/>
</dbReference>
<dbReference type="CDD" id="cd00093">
    <property type="entry name" value="HTH_XRE"/>
    <property type="match status" value="1"/>
</dbReference>
<proteinExistence type="predicted"/>
<dbReference type="InterPro" id="IPR001387">
    <property type="entry name" value="Cro/C1-type_HTH"/>
</dbReference>
<dbReference type="EMBL" id="CP155573">
    <property type="protein sequence ID" value="XFO64752.1"/>
    <property type="molecule type" value="Genomic_DNA"/>
</dbReference>
<name>A0ABZ3IGZ0_9FIRM</name>
<organism evidence="2 3">
    <name type="scientific">Sporomusa silvacetica DSM 10669</name>
    <dbReference type="NCBI Taxonomy" id="1123289"/>
    <lineage>
        <taxon>Bacteria</taxon>
        <taxon>Bacillati</taxon>
        <taxon>Bacillota</taxon>
        <taxon>Negativicutes</taxon>
        <taxon>Selenomonadales</taxon>
        <taxon>Sporomusaceae</taxon>
        <taxon>Sporomusa</taxon>
    </lineage>
</organism>
<dbReference type="Proteomes" id="UP000216752">
    <property type="component" value="Chromosome"/>
</dbReference>
<dbReference type="PROSITE" id="PS50943">
    <property type="entry name" value="HTH_CROC1"/>
    <property type="match status" value="1"/>
</dbReference>
<sequence length="69" mass="7887">MTNTLELEIAIKRAGLTRKEIANKLGISLMGLYKKINNITEFKASEISKLAELLKINNFKEKERIFFAS</sequence>
<accession>A0ABZ3IGZ0</accession>